<feature type="transmembrane region" description="Helical" evidence="6">
    <location>
        <begin position="150"/>
        <end position="170"/>
    </location>
</feature>
<evidence type="ECO:0000256" key="3">
    <source>
        <dbReference type="ARBA" id="ARBA00022692"/>
    </source>
</evidence>
<comment type="function">
    <text evidence="6">Catalyzes the transfer of a lysyl group from L-lysyl-tRNA(Lys) to membrane-bound phosphatidylglycerol (PG), which produces lysylphosphatidylglycerol (LPG), a major component of the bacterial membrane with a positive net charge. LPG synthesis contributes to bacterial virulence as it is involved in the resistance mechanism against cationic antimicrobial peptides (CAMP) produces by the host's immune system (defensins, cathelicidins) and by the competing microorganisms.</text>
</comment>
<dbReference type="EMBL" id="WMEY01000002">
    <property type="protein sequence ID" value="MYL62849.1"/>
    <property type="molecule type" value="Genomic_DNA"/>
</dbReference>
<evidence type="ECO:0000313" key="7">
    <source>
        <dbReference type="EMBL" id="MYL62849.1"/>
    </source>
</evidence>
<dbReference type="PANTHER" id="PTHR39087">
    <property type="entry name" value="UPF0104 MEMBRANE PROTEIN MJ1595"/>
    <property type="match status" value="1"/>
</dbReference>
<reference evidence="7 8" key="1">
    <citation type="submission" date="2019-11" db="EMBL/GenBank/DDBJ databases">
        <title>Genome sequences of 17 halophilic strains isolated from different environments.</title>
        <authorList>
            <person name="Furrow R.E."/>
        </authorList>
    </citation>
    <scope>NUCLEOTIDE SEQUENCE [LARGE SCALE GENOMIC DNA]</scope>
    <source>
        <strain evidence="7 8">22506_14_FS</strain>
    </source>
</reference>
<feature type="transmembrane region" description="Helical" evidence="6">
    <location>
        <begin position="117"/>
        <end position="138"/>
    </location>
</feature>
<protein>
    <recommendedName>
        <fullName evidence="6">Phosphatidylglycerol lysyltransferase</fullName>
        <ecNumber evidence="6">2.3.2.3</ecNumber>
    </recommendedName>
    <alternativeName>
        <fullName evidence="6">Lysylphosphatidylglycerol synthase</fullName>
    </alternativeName>
</protein>
<dbReference type="Pfam" id="PF03706">
    <property type="entry name" value="LPG_synthase_TM"/>
    <property type="match status" value="1"/>
</dbReference>
<comment type="similarity">
    <text evidence="6">Belongs to the LPG synthase family.</text>
</comment>
<sequence length="313" mass="35156">MGKKLSRIIKWVFGLLLISLFAFLLLNEFNVTTLTTLTKELISNPGLLFAMVIGYTCSFLLRGLCWRLLVDRTISMRVYLAGIFYSLFFNHLLPFKGGEAVRMGVLAHKQKGQWTTSIQSVVILRAIDLFWLGIFAMIGAELFGITVSTTFLLGMITLCLVSVLILILYVRKKANAGFLYKQFAMMKKLVNSPYMVLIFLISCLSWIAEGIVVYSVAGFNHHFAYLDAMWVTALSVGSGVFQLAPGGFATYESVMSFSLHQVGIGWEEAFSIALVTHAFKYAYSFVAGLVAFYLYPLRFQELRSFMKKKGETS</sequence>
<comment type="caution">
    <text evidence="7">The sequence shown here is derived from an EMBL/GenBank/DDBJ whole genome shotgun (WGS) entry which is preliminary data.</text>
</comment>
<evidence type="ECO:0000256" key="5">
    <source>
        <dbReference type="ARBA" id="ARBA00023136"/>
    </source>
</evidence>
<evidence type="ECO:0000256" key="4">
    <source>
        <dbReference type="ARBA" id="ARBA00022989"/>
    </source>
</evidence>
<keyword evidence="3 6" id="KW-0812">Transmembrane</keyword>
<name>A0A845EWE1_9BACL</name>
<feature type="transmembrane region" description="Helical" evidence="6">
    <location>
        <begin position="78"/>
        <end position="97"/>
    </location>
</feature>
<keyword evidence="4 6" id="KW-1133">Transmembrane helix</keyword>
<feature type="transmembrane region" description="Helical" evidence="6">
    <location>
        <begin position="281"/>
        <end position="299"/>
    </location>
</feature>
<dbReference type="EC" id="2.3.2.3" evidence="6"/>
<feature type="transmembrane region" description="Helical" evidence="6">
    <location>
        <begin position="194"/>
        <end position="217"/>
    </location>
</feature>
<dbReference type="GO" id="GO:0005886">
    <property type="term" value="C:plasma membrane"/>
    <property type="evidence" value="ECO:0007669"/>
    <property type="project" value="UniProtKB-SubCell"/>
</dbReference>
<feature type="transmembrane region" description="Helical" evidence="6">
    <location>
        <begin position="46"/>
        <end position="66"/>
    </location>
</feature>
<organism evidence="7 8">
    <name type="scientific">Guptibacillus hwajinpoensis</name>
    <dbReference type="NCBI Taxonomy" id="208199"/>
    <lineage>
        <taxon>Bacteria</taxon>
        <taxon>Bacillati</taxon>
        <taxon>Bacillota</taxon>
        <taxon>Bacilli</taxon>
        <taxon>Bacillales</taxon>
        <taxon>Guptibacillaceae</taxon>
        <taxon>Guptibacillus</taxon>
    </lineage>
</organism>
<comment type="catalytic activity">
    <reaction evidence="6">
        <text>L-lysyl-tRNA(Lys) + a 1,2-diacyl-sn-glycero-3-phospho-(1'-sn-glycerol) = a 1,2-diacyl-sn-glycero-3-phospho-1'-(3'-O-L-lysyl)-sn-glycerol + tRNA(Lys)</text>
        <dbReference type="Rhea" id="RHEA:10668"/>
        <dbReference type="Rhea" id="RHEA-COMP:9696"/>
        <dbReference type="Rhea" id="RHEA-COMP:9697"/>
        <dbReference type="ChEBI" id="CHEBI:64716"/>
        <dbReference type="ChEBI" id="CHEBI:75792"/>
        <dbReference type="ChEBI" id="CHEBI:78442"/>
        <dbReference type="ChEBI" id="CHEBI:78529"/>
        <dbReference type="EC" id="2.3.2.3"/>
    </reaction>
</comment>
<dbReference type="RefSeq" id="WP_160918617.1">
    <property type="nucleotide sequence ID" value="NZ_WMEY01000002.1"/>
</dbReference>
<evidence type="ECO:0000313" key="8">
    <source>
        <dbReference type="Proteomes" id="UP000447833"/>
    </source>
</evidence>
<keyword evidence="5 6" id="KW-0472">Membrane</keyword>
<dbReference type="GO" id="GO:0046677">
    <property type="term" value="P:response to antibiotic"/>
    <property type="evidence" value="ECO:0007669"/>
    <property type="project" value="UniProtKB-KW"/>
</dbReference>
<dbReference type="PANTHER" id="PTHR39087:SF2">
    <property type="entry name" value="UPF0104 MEMBRANE PROTEIN MJ1595"/>
    <property type="match status" value="1"/>
</dbReference>
<keyword evidence="2" id="KW-1003">Cell membrane</keyword>
<evidence type="ECO:0000256" key="1">
    <source>
        <dbReference type="ARBA" id="ARBA00004651"/>
    </source>
</evidence>
<proteinExistence type="inferred from homology"/>
<dbReference type="AlphaFoldDB" id="A0A845EWE1"/>
<gene>
    <name evidence="6" type="primary">mprF</name>
    <name evidence="7" type="ORF">GLW07_05690</name>
</gene>
<evidence type="ECO:0000256" key="2">
    <source>
        <dbReference type="ARBA" id="ARBA00022475"/>
    </source>
</evidence>
<feature type="transmembrane region" description="Helical" evidence="6">
    <location>
        <begin position="7"/>
        <end position="26"/>
    </location>
</feature>
<evidence type="ECO:0000256" key="6">
    <source>
        <dbReference type="RuleBase" id="RU363042"/>
    </source>
</evidence>
<dbReference type="InterPro" id="IPR022791">
    <property type="entry name" value="L-PG_synthase/AglD"/>
</dbReference>
<keyword evidence="6" id="KW-0046">Antibiotic resistance</keyword>
<accession>A0A845EWE1</accession>
<comment type="subcellular location">
    <subcellularLocation>
        <location evidence="1 6">Cell membrane</location>
        <topology evidence="1 6">Multi-pass membrane protein</topology>
    </subcellularLocation>
</comment>
<dbReference type="GO" id="GO:0006629">
    <property type="term" value="P:lipid metabolic process"/>
    <property type="evidence" value="ECO:0007669"/>
    <property type="project" value="UniProtKB-KW"/>
</dbReference>
<keyword evidence="6" id="KW-0808">Transferase</keyword>
<feature type="transmembrane region" description="Helical" evidence="6">
    <location>
        <begin position="224"/>
        <end position="244"/>
    </location>
</feature>
<dbReference type="Proteomes" id="UP000447833">
    <property type="component" value="Unassembled WGS sequence"/>
</dbReference>
<dbReference type="GO" id="GO:0050071">
    <property type="term" value="F:phosphatidylglycerol lysyltransferase activity"/>
    <property type="evidence" value="ECO:0007669"/>
    <property type="project" value="UniProtKB-EC"/>
</dbReference>
<keyword evidence="6" id="KW-0443">Lipid metabolism</keyword>